<dbReference type="Proteomes" id="UP000321638">
    <property type="component" value="Unassembled WGS sequence"/>
</dbReference>
<evidence type="ECO:0000256" key="9">
    <source>
        <dbReference type="ARBA" id="ARBA00072473"/>
    </source>
</evidence>
<dbReference type="EC" id="2.5.1.90" evidence="8"/>
<proteinExistence type="inferred from homology"/>
<dbReference type="SUPFAM" id="SSF48576">
    <property type="entry name" value="Terpenoid synthases"/>
    <property type="match status" value="1"/>
</dbReference>
<evidence type="ECO:0000256" key="4">
    <source>
        <dbReference type="ARBA" id="ARBA00022723"/>
    </source>
</evidence>
<evidence type="ECO:0000256" key="10">
    <source>
        <dbReference type="ARBA" id="ARBA00079637"/>
    </source>
</evidence>
<dbReference type="SFLD" id="SFLDS00005">
    <property type="entry name" value="Isoprenoid_Synthase_Type_I"/>
    <property type="match status" value="1"/>
</dbReference>
<keyword evidence="14" id="KW-1185">Reference proteome</keyword>
<comment type="function">
    <text evidence="7">Supplies octaprenyl diphosphate, the precursor for the side chain of the isoprenoid quinones ubiquinone and menaquinone.</text>
</comment>
<dbReference type="EMBL" id="VDUZ01000037">
    <property type="protein sequence ID" value="TXL72022.1"/>
    <property type="molecule type" value="Genomic_DNA"/>
</dbReference>
<reference evidence="13 14" key="1">
    <citation type="submission" date="2019-06" db="EMBL/GenBank/DDBJ databases">
        <title>New taxonomy in bacterial strain CC-CFT640, isolated from vineyard.</title>
        <authorList>
            <person name="Lin S.-Y."/>
            <person name="Tsai C.-F."/>
            <person name="Young C.-C."/>
        </authorList>
    </citation>
    <scope>NUCLEOTIDE SEQUENCE [LARGE SCALE GENOMIC DNA]</scope>
    <source>
        <strain evidence="13 14">CC-CFT640</strain>
    </source>
</reference>
<evidence type="ECO:0000256" key="8">
    <source>
        <dbReference type="ARBA" id="ARBA00066511"/>
    </source>
</evidence>
<evidence type="ECO:0000256" key="2">
    <source>
        <dbReference type="ARBA" id="ARBA00006706"/>
    </source>
</evidence>
<evidence type="ECO:0000256" key="11">
    <source>
        <dbReference type="ARBA" id="ARBA00083124"/>
    </source>
</evidence>
<comment type="caution">
    <text evidence="13">The sequence shown here is derived from an EMBL/GenBank/DDBJ whole genome shotgun (WGS) entry which is preliminary data.</text>
</comment>
<accession>A0A5C8PFF1</accession>
<dbReference type="RefSeq" id="WP_147850241.1">
    <property type="nucleotide sequence ID" value="NZ_VDUZ01000037.1"/>
</dbReference>
<dbReference type="PROSITE" id="PS00723">
    <property type="entry name" value="POLYPRENYL_SYNTHASE_1"/>
    <property type="match status" value="1"/>
</dbReference>
<dbReference type="AlphaFoldDB" id="A0A5C8PFF1"/>
<dbReference type="InterPro" id="IPR008949">
    <property type="entry name" value="Isoprenoid_synthase_dom_sf"/>
</dbReference>
<dbReference type="InterPro" id="IPR033749">
    <property type="entry name" value="Polyprenyl_synt_CS"/>
</dbReference>
<evidence type="ECO:0000256" key="1">
    <source>
        <dbReference type="ARBA" id="ARBA00001946"/>
    </source>
</evidence>
<gene>
    <name evidence="13" type="ORF">FHP25_27710</name>
</gene>
<dbReference type="Pfam" id="PF00348">
    <property type="entry name" value="polyprenyl_synt"/>
    <property type="match status" value="1"/>
</dbReference>
<evidence type="ECO:0000313" key="14">
    <source>
        <dbReference type="Proteomes" id="UP000321638"/>
    </source>
</evidence>
<organism evidence="13 14">
    <name type="scientific">Vineibacter terrae</name>
    <dbReference type="NCBI Taxonomy" id="2586908"/>
    <lineage>
        <taxon>Bacteria</taxon>
        <taxon>Pseudomonadati</taxon>
        <taxon>Pseudomonadota</taxon>
        <taxon>Alphaproteobacteria</taxon>
        <taxon>Hyphomicrobiales</taxon>
        <taxon>Vineibacter</taxon>
    </lineage>
</organism>
<comment type="catalytic activity">
    <reaction evidence="6">
        <text>5 isopentenyl diphosphate + (2E,6E)-farnesyl diphosphate = all-trans-octaprenyl diphosphate + 5 diphosphate</text>
        <dbReference type="Rhea" id="RHEA:27798"/>
        <dbReference type="ChEBI" id="CHEBI:33019"/>
        <dbReference type="ChEBI" id="CHEBI:57711"/>
        <dbReference type="ChEBI" id="CHEBI:128769"/>
        <dbReference type="ChEBI" id="CHEBI:175763"/>
        <dbReference type="EC" id="2.5.1.90"/>
    </reaction>
</comment>
<protein>
    <recommendedName>
        <fullName evidence="9">Octaprenyl diphosphate synthase</fullName>
        <ecNumber evidence="8">2.5.1.90</ecNumber>
    </recommendedName>
    <alternativeName>
        <fullName evidence="11">All-trans-octaprenyl-diphosphate synthase</fullName>
    </alternativeName>
    <alternativeName>
        <fullName evidence="10">Octaprenyl pyrophosphate synthase</fullName>
    </alternativeName>
</protein>
<keyword evidence="4" id="KW-0479">Metal-binding</keyword>
<evidence type="ECO:0000256" key="5">
    <source>
        <dbReference type="ARBA" id="ARBA00022842"/>
    </source>
</evidence>
<evidence type="ECO:0000256" key="3">
    <source>
        <dbReference type="ARBA" id="ARBA00022679"/>
    </source>
</evidence>
<comment type="cofactor">
    <cofactor evidence="1">
        <name>Mg(2+)</name>
        <dbReference type="ChEBI" id="CHEBI:18420"/>
    </cofactor>
</comment>
<evidence type="ECO:0000256" key="12">
    <source>
        <dbReference type="RuleBase" id="RU004466"/>
    </source>
</evidence>
<dbReference type="GO" id="GO:0008299">
    <property type="term" value="P:isoprenoid biosynthetic process"/>
    <property type="evidence" value="ECO:0007669"/>
    <property type="project" value="InterPro"/>
</dbReference>
<keyword evidence="5" id="KW-0460">Magnesium</keyword>
<keyword evidence="3 12" id="KW-0808">Transferase</keyword>
<dbReference type="PANTHER" id="PTHR12001">
    <property type="entry name" value="GERANYLGERANYL PYROPHOSPHATE SYNTHASE"/>
    <property type="match status" value="1"/>
</dbReference>
<dbReference type="InterPro" id="IPR000092">
    <property type="entry name" value="Polyprenyl_synt"/>
</dbReference>
<evidence type="ECO:0000256" key="7">
    <source>
        <dbReference type="ARBA" id="ARBA00055029"/>
    </source>
</evidence>
<dbReference type="GO" id="GO:0046872">
    <property type="term" value="F:metal ion binding"/>
    <property type="evidence" value="ECO:0007669"/>
    <property type="project" value="UniProtKB-KW"/>
</dbReference>
<comment type="similarity">
    <text evidence="2 12">Belongs to the FPP/GGPP synthase family.</text>
</comment>
<sequence length="338" mass="36318">MAVVLTFDDKRRKAPSIDALVALTAADLERVNAMIAARMSSPVSLIPKLADHLVSAGGKRLRPLLTIAAAQLCGYQGEHHVKLAACVEFIHSATLLHDDVVDGSDLRRGRPAANAIWGNKASVLVGDFLFTRAFELMVEVGSLEVLGILSNASSVIAEGEVLQLSTANNTTTSENTYLEVIKAKTAKLFSAAAEVSPVIAERPTAERAALASYGMNLGIAFQLVDDALDYGGTAAKLGKAVGDDFREGKITLPVILAFLRGDATERTFWTRVMEALEQNDADLPHAIELLQRHHALADTLERARHYGAMARDALGLFADGPVKRALLETVDFAIERTH</sequence>
<dbReference type="Gene3D" id="1.10.600.10">
    <property type="entry name" value="Farnesyl Diphosphate Synthase"/>
    <property type="match status" value="1"/>
</dbReference>
<dbReference type="FunFam" id="1.10.600.10:FF:000002">
    <property type="entry name" value="Octaprenyl diphosphate synthase"/>
    <property type="match status" value="1"/>
</dbReference>
<evidence type="ECO:0000256" key="6">
    <source>
        <dbReference type="ARBA" id="ARBA00051506"/>
    </source>
</evidence>
<dbReference type="GO" id="GO:0106350">
    <property type="term" value="F:all-trans-octaprenyl-diphosphate synthase activity"/>
    <property type="evidence" value="ECO:0007669"/>
    <property type="project" value="UniProtKB-EC"/>
</dbReference>
<dbReference type="PANTHER" id="PTHR12001:SF69">
    <property type="entry name" value="ALL TRANS-POLYPRENYL-DIPHOSPHATE SYNTHASE PDSS1"/>
    <property type="match status" value="1"/>
</dbReference>
<evidence type="ECO:0000313" key="13">
    <source>
        <dbReference type="EMBL" id="TXL72022.1"/>
    </source>
</evidence>
<dbReference type="CDD" id="cd00685">
    <property type="entry name" value="Trans_IPPS_HT"/>
    <property type="match status" value="1"/>
</dbReference>
<name>A0A5C8PFF1_9HYPH</name>
<dbReference type="OrthoDB" id="9805316at2"/>